<evidence type="ECO:0000313" key="2">
    <source>
        <dbReference type="Proteomes" id="UP001222770"/>
    </source>
</evidence>
<keyword evidence="2" id="KW-1185">Reference proteome</keyword>
<reference evidence="1 2" key="1">
    <citation type="submission" date="2023-03" db="EMBL/GenBank/DDBJ databases">
        <title>Novosphingobium cyanobacteriorum sp. nov., isolated from a eutrophic reservoir during the Microcystis bloom period.</title>
        <authorList>
            <person name="Kang M."/>
            <person name="Le V."/>
            <person name="Ko S.-R."/>
            <person name="Lee S.-A."/>
            <person name="Ahn C.-Y."/>
        </authorList>
    </citation>
    <scope>NUCLEOTIDE SEQUENCE [LARGE SCALE GENOMIC DNA]</scope>
    <source>
        <strain evidence="1 2">HBC54</strain>
    </source>
</reference>
<dbReference type="Proteomes" id="UP001222770">
    <property type="component" value="Unassembled WGS sequence"/>
</dbReference>
<sequence length="492" mass="51576">MTIAAALALLGARALSIDPAIFAEDGVSDRHDVVAVMAWPAGTHLTLHQTGAELVIRSDRPVIESSIRQFADVASLQIEDLRWNDNTVLLRAVSIPTAVVRADSVELTLPATVEGVASAGNDDARQATRAAAMTAIAVELAAGYPTNARRLAQGALAGAPRDRELLRLLADAETAEANIGAAARHYREAGADDHSARQVIARAGGIIGAESLFRSGSHLTQVDSRATLETPVSDRVRLKLGVRQVIENASSGNSSLVTGAYTAEVSASWRAAPLLQIDFSGASWIDEGVTGGGARVTWGSPQAQLFVAYSAGLPDFSIAGQIRNRGYLNQLRLGAGSRLTSGLSWRLEGGLRTYGLRNLATAQTLSVEGGLDLVVLRRPTVTLAYRFDGEYVSADRANGAAALLALADRENHSVLVYIDGRAGPVGLTAGAGWTVNRYGGEGPNLSLAAALPVGDRWLVEASSGLSSISRPGFPGRQVFGRLGLRRSLGDLP</sequence>
<organism evidence="1 2">
    <name type="scientific">Novosphingobium cyanobacteriorum</name>
    <dbReference type="NCBI Taxonomy" id="3024215"/>
    <lineage>
        <taxon>Bacteria</taxon>
        <taxon>Pseudomonadati</taxon>
        <taxon>Pseudomonadota</taxon>
        <taxon>Alphaproteobacteria</taxon>
        <taxon>Sphingomonadales</taxon>
        <taxon>Sphingomonadaceae</taxon>
        <taxon>Novosphingobium</taxon>
    </lineage>
</organism>
<comment type="caution">
    <text evidence="1">The sequence shown here is derived from an EMBL/GenBank/DDBJ whole genome shotgun (WGS) entry which is preliminary data.</text>
</comment>
<accession>A0ABT6CNP0</accession>
<gene>
    <name evidence="1" type="ORF">POM99_20195</name>
</gene>
<protein>
    <submittedName>
        <fullName evidence="1">Uncharacterized protein</fullName>
    </submittedName>
</protein>
<dbReference type="RefSeq" id="WP_277280497.1">
    <property type="nucleotide sequence ID" value="NZ_JAROCY010000030.1"/>
</dbReference>
<proteinExistence type="predicted"/>
<dbReference type="EMBL" id="JAROCY010000030">
    <property type="protein sequence ID" value="MDF8335534.1"/>
    <property type="molecule type" value="Genomic_DNA"/>
</dbReference>
<name>A0ABT6CNP0_9SPHN</name>
<evidence type="ECO:0000313" key="1">
    <source>
        <dbReference type="EMBL" id="MDF8335534.1"/>
    </source>
</evidence>